<dbReference type="Gene3D" id="3.90.79.10">
    <property type="entry name" value="Nucleoside Triphosphate Pyrophosphohydrolase"/>
    <property type="match status" value="1"/>
</dbReference>
<dbReference type="EMBL" id="JBIGHV010000001">
    <property type="protein sequence ID" value="MFG6428647.1"/>
    <property type="molecule type" value="Genomic_DNA"/>
</dbReference>
<dbReference type="SUPFAM" id="SSF55811">
    <property type="entry name" value="Nudix"/>
    <property type="match status" value="1"/>
</dbReference>
<evidence type="ECO:0000259" key="1">
    <source>
        <dbReference type="PROSITE" id="PS51462"/>
    </source>
</evidence>
<comment type="caution">
    <text evidence="2">The sequence shown here is derived from an EMBL/GenBank/DDBJ whole genome shotgun (WGS) entry which is preliminary data.</text>
</comment>
<dbReference type="PANTHER" id="PTHR43736:SF1">
    <property type="entry name" value="DIHYDRONEOPTERIN TRIPHOSPHATE DIPHOSPHATASE"/>
    <property type="match status" value="1"/>
</dbReference>
<organism evidence="2 3">
    <name type="scientific">Pelomonas parva</name>
    <dbReference type="NCBI Taxonomy" id="3299032"/>
    <lineage>
        <taxon>Bacteria</taxon>
        <taxon>Pseudomonadati</taxon>
        <taxon>Pseudomonadota</taxon>
        <taxon>Betaproteobacteria</taxon>
        <taxon>Burkholderiales</taxon>
        <taxon>Sphaerotilaceae</taxon>
        <taxon>Roseateles</taxon>
    </lineage>
</organism>
<dbReference type="CDD" id="cd03674">
    <property type="entry name" value="NUDIX_Hydrolase"/>
    <property type="match status" value="1"/>
</dbReference>
<name>A0ABW7EWB1_9BURK</name>
<dbReference type="InterPro" id="IPR015797">
    <property type="entry name" value="NUDIX_hydrolase-like_dom_sf"/>
</dbReference>
<gene>
    <name evidence="2" type="ORF">ACG00Y_01910</name>
</gene>
<evidence type="ECO:0000313" key="3">
    <source>
        <dbReference type="Proteomes" id="UP001606210"/>
    </source>
</evidence>
<dbReference type="PROSITE" id="PS51462">
    <property type="entry name" value="NUDIX"/>
    <property type="match status" value="1"/>
</dbReference>
<accession>A0ABW7EWB1</accession>
<reference evidence="2 3" key="1">
    <citation type="submission" date="2024-08" db="EMBL/GenBank/DDBJ databases">
        <authorList>
            <person name="Lu H."/>
        </authorList>
    </citation>
    <scope>NUCLEOTIDE SEQUENCE [LARGE SCALE GENOMIC DNA]</scope>
    <source>
        <strain evidence="2 3">LYH14W</strain>
    </source>
</reference>
<sequence length="204" mass="22161">MPDSATIDHDPHAEARDHLARYLAQFPNEQAGLAALTDQLLNDAGDVFARSNMRGHITTSAIVYDPCADAVLMIHHAALDRWLQPGGHHEGAQPLQASAAREAAEETGVAPLDIWPHGPFRDLPLDIDSHAIPERPAKGESAHVHHDYIYLFSADSRTALRPDAAEVTAARWVPRAEFAVMPEARFARLAAKIASLRKPTAPSA</sequence>
<dbReference type="GO" id="GO:0016787">
    <property type="term" value="F:hydrolase activity"/>
    <property type="evidence" value="ECO:0007669"/>
    <property type="project" value="UniProtKB-KW"/>
</dbReference>
<dbReference type="InterPro" id="IPR000086">
    <property type="entry name" value="NUDIX_hydrolase_dom"/>
</dbReference>
<proteinExistence type="predicted"/>
<feature type="domain" description="Nudix hydrolase" evidence="1">
    <location>
        <begin position="54"/>
        <end position="196"/>
    </location>
</feature>
<keyword evidence="2" id="KW-0378">Hydrolase</keyword>
<dbReference type="PANTHER" id="PTHR43736">
    <property type="entry name" value="ADP-RIBOSE PYROPHOSPHATASE"/>
    <property type="match status" value="1"/>
</dbReference>
<keyword evidence="3" id="KW-1185">Reference proteome</keyword>
<dbReference type="Pfam" id="PF00293">
    <property type="entry name" value="NUDIX"/>
    <property type="match status" value="1"/>
</dbReference>
<dbReference type="Proteomes" id="UP001606210">
    <property type="component" value="Unassembled WGS sequence"/>
</dbReference>
<protein>
    <submittedName>
        <fullName evidence="2">NUDIX hydrolase</fullName>
    </submittedName>
</protein>
<dbReference type="RefSeq" id="WP_394475579.1">
    <property type="nucleotide sequence ID" value="NZ_JBIGHV010000001.1"/>
</dbReference>
<evidence type="ECO:0000313" key="2">
    <source>
        <dbReference type="EMBL" id="MFG6428647.1"/>
    </source>
</evidence>